<dbReference type="Gene3D" id="3.90.550.10">
    <property type="entry name" value="Spore Coat Polysaccharide Biosynthesis Protein SpsA, Chain A"/>
    <property type="match status" value="1"/>
</dbReference>
<organism evidence="1 2">
    <name type="scientific">Halorubellus litoreus</name>
    <dbReference type="NCBI Taxonomy" id="755308"/>
    <lineage>
        <taxon>Archaea</taxon>
        <taxon>Methanobacteriati</taxon>
        <taxon>Methanobacteriota</taxon>
        <taxon>Stenosarchaea group</taxon>
        <taxon>Halobacteria</taxon>
        <taxon>Halobacteriales</taxon>
        <taxon>Halorubellaceae</taxon>
        <taxon>Halorubellus</taxon>
    </lineage>
</organism>
<dbReference type="Proteomes" id="UP001596395">
    <property type="component" value="Unassembled WGS sequence"/>
</dbReference>
<keyword evidence="2" id="KW-1185">Reference proteome</keyword>
<dbReference type="InterPro" id="IPR029044">
    <property type="entry name" value="Nucleotide-diphossugar_trans"/>
</dbReference>
<protein>
    <submittedName>
        <fullName evidence="1">Glycosyl transferase family 2</fullName>
    </submittedName>
</protein>
<accession>A0ABD5VCK3</accession>
<comment type="caution">
    <text evidence="1">The sequence shown here is derived from an EMBL/GenBank/DDBJ whole genome shotgun (WGS) entry which is preliminary data.</text>
</comment>
<evidence type="ECO:0000313" key="1">
    <source>
        <dbReference type="EMBL" id="MFC6951686.1"/>
    </source>
</evidence>
<sequence length="365" mass="40240">MEYVQERVTTLHDYGDADPVAPTERAAVVVPMTEREYAGLAPERTLSALEAVDPGKVVVPLSASPEHVGDFADWLASFDLDADLLWCNSDEVDAVLADHDLGGAAGKGRDVWLALGHAADVAEFVACHDADAKTYTDRHVPKLLSPLAGEYAFSKGYYARVENDQLYGRLFRLFVRPLVRALDDATDHAFVDYLDAFRYALAGEFAMTSDLAREVRAQREFGLEIGTLADAYAHAGFERSAQVDLGRHEHDHRAVSGPTGLSDMSQQVGRALFNALADHDVPVDYDALRDTYRDTASALVDQYAADAAFNDFAYDAHDERDQIEAYAPAVKAPDRDDRLPAWHDVPLHPETVLDASHRAIERVRD</sequence>
<reference evidence="1 2" key="1">
    <citation type="journal article" date="2019" name="Int. J. Syst. Evol. Microbiol.">
        <title>The Global Catalogue of Microorganisms (GCM) 10K type strain sequencing project: providing services to taxonomists for standard genome sequencing and annotation.</title>
        <authorList>
            <consortium name="The Broad Institute Genomics Platform"/>
            <consortium name="The Broad Institute Genome Sequencing Center for Infectious Disease"/>
            <person name="Wu L."/>
            <person name="Ma J."/>
        </authorList>
    </citation>
    <scope>NUCLEOTIDE SEQUENCE [LARGE SCALE GENOMIC DNA]</scope>
    <source>
        <strain evidence="1 2">GX26</strain>
    </source>
</reference>
<dbReference type="EMBL" id="JBHSXN010000001">
    <property type="protein sequence ID" value="MFC6951686.1"/>
    <property type="molecule type" value="Genomic_DNA"/>
</dbReference>
<dbReference type="GO" id="GO:0016740">
    <property type="term" value="F:transferase activity"/>
    <property type="evidence" value="ECO:0007669"/>
    <property type="project" value="UniProtKB-KW"/>
</dbReference>
<dbReference type="AlphaFoldDB" id="A0ABD5VCK3"/>
<proteinExistence type="predicted"/>
<dbReference type="SUPFAM" id="SSF53448">
    <property type="entry name" value="Nucleotide-diphospho-sugar transferases"/>
    <property type="match status" value="1"/>
</dbReference>
<gene>
    <name evidence="1" type="ORF">ACFQGB_02305</name>
</gene>
<evidence type="ECO:0000313" key="2">
    <source>
        <dbReference type="Proteomes" id="UP001596395"/>
    </source>
</evidence>
<dbReference type="RefSeq" id="WP_336348705.1">
    <property type="nucleotide sequence ID" value="NZ_JAZAQL010000001.1"/>
</dbReference>
<keyword evidence="1" id="KW-0808">Transferase</keyword>
<name>A0ABD5VCK3_9EURY</name>